<dbReference type="Pfam" id="PF01494">
    <property type="entry name" value="FAD_binding_3"/>
    <property type="match status" value="1"/>
</dbReference>
<evidence type="ECO:0000313" key="6">
    <source>
        <dbReference type="Proteomes" id="UP000293823"/>
    </source>
</evidence>
<dbReference type="Gene3D" id="3.30.9.10">
    <property type="entry name" value="D-Amino Acid Oxidase, subunit A, domain 2"/>
    <property type="match status" value="1"/>
</dbReference>
<feature type="domain" description="FAD-binding" evidence="4">
    <location>
        <begin position="13"/>
        <end position="379"/>
    </location>
</feature>
<dbReference type="InterPro" id="IPR050641">
    <property type="entry name" value="RIFMO-like"/>
</dbReference>
<dbReference type="PRINTS" id="PR00420">
    <property type="entry name" value="RNGMNOXGNASE"/>
</dbReference>
<dbReference type="Proteomes" id="UP000293823">
    <property type="component" value="Unassembled WGS sequence"/>
</dbReference>
<dbReference type="GO" id="GO:0071949">
    <property type="term" value="F:FAD binding"/>
    <property type="evidence" value="ECO:0007669"/>
    <property type="project" value="InterPro"/>
</dbReference>
<dbReference type="Gene3D" id="3.50.50.60">
    <property type="entry name" value="FAD/NAD(P)-binding domain"/>
    <property type="match status" value="1"/>
</dbReference>
<evidence type="ECO:0000313" key="5">
    <source>
        <dbReference type="EMBL" id="RYO55606.1"/>
    </source>
</evidence>
<gene>
    <name evidence="5" type="ORF">AA0113_g8723</name>
</gene>
<keyword evidence="6" id="KW-1185">Reference proteome</keyword>
<sequence>MSTTTKEILPANTVLIAGGGPIGLFLATVLSHHGVHSVLLERNETTTKWPKMDLTNARSMEMLRRLGLAEEMRKLGVPSHISHNVLISSGLAAKEPVTKWELPSVDEFRRKIAENNDGSMPREPWQRLSQVKFEKWLKEKCEENEMIDARYGWKIEHVEVIESKVRTEATRLKTGETKVFISEYAVGCDGASSAVRRSLGMPLDGGPVPTCVLLVHFKSRDLTRIQKQGQFWHTFFVVEPGVFGGAIIAQDEIETWTVHYFLPLGTDTSTISSEEAVYTVLGGLHGKYEFKIDEILVRSTWQPSIAVARTWATPNHRVFIAGDAAHQNIPTGGYGMNMGIGDAYDLGWKLAAAIQYGGRGLLESYTAERRPVALRNVEHSGVHMKVHSDIAQFFEGGDPHRVDSPTEEGEALRRRLHEHYQEHDGENKDFGIEMGYIYESGILQLPQPGKVKPRFRASQYTPTTWPGSRAPHVFLLDGSSIFDRLGTDWSLVTFTAQSAYSAQLLLDAASSLSIPIKHIDLRAEQHAHSIWERDIVLVRPDEHVAWRANSVGNAHEAQHVMRLVIGLGVEEGDAGRRDSKAGFPGQIFTATSAMETQVHDYKLEQMCEFQR</sequence>
<keyword evidence="2" id="KW-0274">FAD</keyword>
<evidence type="ECO:0000256" key="1">
    <source>
        <dbReference type="ARBA" id="ARBA00022630"/>
    </source>
</evidence>
<dbReference type="InterPro" id="IPR036188">
    <property type="entry name" value="FAD/NAD-bd_sf"/>
</dbReference>
<dbReference type="AlphaFoldDB" id="A0A4Q4RGR6"/>
<evidence type="ECO:0000256" key="3">
    <source>
        <dbReference type="ARBA" id="ARBA00023002"/>
    </source>
</evidence>
<organism evidence="5 6">
    <name type="scientific">Alternaria arborescens</name>
    <dbReference type="NCBI Taxonomy" id="156630"/>
    <lineage>
        <taxon>Eukaryota</taxon>
        <taxon>Fungi</taxon>
        <taxon>Dikarya</taxon>
        <taxon>Ascomycota</taxon>
        <taxon>Pezizomycotina</taxon>
        <taxon>Dothideomycetes</taxon>
        <taxon>Pleosporomycetidae</taxon>
        <taxon>Pleosporales</taxon>
        <taxon>Pleosporineae</taxon>
        <taxon>Pleosporaceae</taxon>
        <taxon>Alternaria</taxon>
        <taxon>Alternaria sect. Alternaria</taxon>
    </lineage>
</organism>
<dbReference type="EMBL" id="PEJP01000037">
    <property type="protein sequence ID" value="RYO55606.1"/>
    <property type="molecule type" value="Genomic_DNA"/>
</dbReference>
<reference evidence="6" key="1">
    <citation type="journal article" date="2019" name="bioRxiv">
        <title>Genomics, evolutionary history and diagnostics of the Alternaria alternata species group including apple and Asian pear pathotypes.</title>
        <authorList>
            <person name="Armitage A.D."/>
            <person name="Cockerton H.M."/>
            <person name="Sreenivasaprasad S."/>
            <person name="Woodhall J.W."/>
            <person name="Lane C.R."/>
            <person name="Harrison R.J."/>
            <person name="Clarkson J.P."/>
        </authorList>
    </citation>
    <scope>NUCLEOTIDE SEQUENCE [LARGE SCALE GENOMIC DNA]</scope>
    <source>
        <strain evidence="6">RGR 97.0016</strain>
    </source>
</reference>
<accession>A0A4Q4RGR6</accession>
<comment type="caution">
    <text evidence="5">The sequence shown here is derived from an EMBL/GenBank/DDBJ whole genome shotgun (WGS) entry which is preliminary data.</text>
</comment>
<evidence type="ECO:0000259" key="4">
    <source>
        <dbReference type="Pfam" id="PF01494"/>
    </source>
</evidence>
<proteinExistence type="predicted"/>
<keyword evidence="3" id="KW-0560">Oxidoreductase</keyword>
<name>A0A4Q4RGR6_9PLEO</name>
<dbReference type="PANTHER" id="PTHR43004">
    <property type="entry name" value="TRK SYSTEM POTASSIUM UPTAKE PROTEIN"/>
    <property type="match status" value="1"/>
</dbReference>
<dbReference type="InterPro" id="IPR002938">
    <property type="entry name" value="FAD-bd"/>
</dbReference>
<evidence type="ECO:0000256" key="2">
    <source>
        <dbReference type="ARBA" id="ARBA00022827"/>
    </source>
</evidence>
<dbReference type="Gene3D" id="3.40.30.120">
    <property type="match status" value="1"/>
</dbReference>
<dbReference type="Pfam" id="PF21274">
    <property type="entry name" value="Rng_hyd_C"/>
    <property type="match status" value="1"/>
</dbReference>
<dbReference type="GO" id="GO:0016709">
    <property type="term" value="F:oxidoreductase activity, acting on paired donors, with incorporation or reduction of molecular oxygen, NAD(P)H as one donor, and incorporation of one atom of oxygen"/>
    <property type="evidence" value="ECO:0007669"/>
    <property type="project" value="UniProtKB-ARBA"/>
</dbReference>
<protein>
    <recommendedName>
        <fullName evidence="4">FAD-binding domain-containing protein</fullName>
    </recommendedName>
</protein>
<dbReference type="OrthoDB" id="2096480at2759"/>
<keyword evidence="1" id="KW-0285">Flavoprotein</keyword>
<dbReference type="SUPFAM" id="SSF51905">
    <property type="entry name" value="FAD/NAD(P)-binding domain"/>
    <property type="match status" value="1"/>
</dbReference>
<dbReference type="PANTHER" id="PTHR43004:SF21">
    <property type="entry name" value="FAD-BINDING DOMAIN-CONTAINING PROTEIN-RELATED"/>
    <property type="match status" value="1"/>
</dbReference>